<organism evidence="1 2">
    <name type="scientific">Luteolibacter soli</name>
    <dbReference type="NCBI Taxonomy" id="3135280"/>
    <lineage>
        <taxon>Bacteria</taxon>
        <taxon>Pseudomonadati</taxon>
        <taxon>Verrucomicrobiota</taxon>
        <taxon>Verrucomicrobiia</taxon>
        <taxon>Verrucomicrobiales</taxon>
        <taxon>Verrucomicrobiaceae</taxon>
        <taxon>Luteolibacter</taxon>
    </lineage>
</organism>
<comment type="caution">
    <text evidence="1">The sequence shown here is derived from an EMBL/GenBank/DDBJ whole genome shotgun (WGS) entry which is preliminary data.</text>
</comment>
<reference evidence="1 2" key="1">
    <citation type="submission" date="2024-04" db="EMBL/GenBank/DDBJ databases">
        <title>Luteolibacter sp. isolated from soil.</title>
        <authorList>
            <person name="An J."/>
        </authorList>
    </citation>
    <scope>NUCLEOTIDE SEQUENCE [LARGE SCALE GENOMIC DNA]</scope>
    <source>
        <strain evidence="1 2">Y139</strain>
    </source>
</reference>
<dbReference type="EMBL" id="JBBUKT010000004">
    <property type="protein sequence ID" value="MEK7951175.1"/>
    <property type="molecule type" value="Genomic_DNA"/>
</dbReference>
<dbReference type="RefSeq" id="WP_341404778.1">
    <property type="nucleotide sequence ID" value="NZ_JBBUKT010000004.1"/>
</dbReference>
<dbReference type="Proteomes" id="UP001371305">
    <property type="component" value="Unassembled WGS sequence"/>
</dbReference>
<evidence type="ECO:0000313" key="2">
    <source>
        <dbReference type="Proteomes" id="UP001371305"/>
    </source>
</evidence>
<keyword evidence="2" id="KW-1185">Reference proteome</keyword>
<name>A0ABU9ATU6_9BACT</name>
<accession>A0ABU9ATU6</accession>
<evidence type="ECO:0000313" key="1">
    <source>
        <dbReference type="EMBL" id="MEK7951175.1"/>
    </source>
</evidence>
<gene>
    <name evidence="1" type="ORF">WKV53_11730</name>
</gene>
<sequence>MLTGWPRLSDFSATVGRLATAEDIRAKRAAFLLESEGVRIGEPIDLKLPCYAWMVDDETGDRERCIVLQAEEADGIRYFGVWLIDQKKPSVGLESDFEIVES</sequence>
<protein>
    <submittedName>
        <fullName evidence="1">Uncharacterized protein</fullName>
    </submittedName>
</protein>
<proteinExistence type="predicted"/>